<keyword evidence="1" id="KW-1133">Transmembrane helix</keyword>
<dbReference type="InterPro" id="IPR008965">
    <property type="entry name" value="CBM2/CBM3_carb-bd_dom_sf"/>
</dbReference>
<dbReference type="InterPro" id="IPR008964">
    <property type="entry name" value="Invasin/intimin_cell_adhesion"/>
</dbReference>
<dbReference type="SUPFAM" id="SSF49373">
    <property type="entry name" value="Invasin/intimin cell-adhesion fragments"/>
    <property type="match status" value="1"/>
</dbReference>
<organism evidence="3 4">
    <name type="scientific">Candidatus Argoarchaeum ethanivorans</name>
    <dbReference type="NCBI Taxonomy" id="2608793"/>
    <lineage>
        <taxon>Archaea</taxon>
        <taxon>Methanobacteriati</taxon>
        <taxon>Methanobacteriota</taxon>
        <taxon>Stenosarchaea group</taxon>
        <taxon>Methanomicrobia</taxon>
        <taxon>Methanosarcinales</taxon>
        <taxon>Methanosarcinales incertae sedis</taxon>
        <taxon>GOM Arc I cluster</taxon>
        <taxon>Candidatus Argoarchaeum</taxon>
    </lineage>
</organism>
<reference evidence="3" key="1">
    <citation type="submission" date="2020-10" db="EMBL/GenBank/DDBJ databases">
        <authorList>
            <person name="Hahn C.J."/>
            <person name="Laso-Perez R."/>
            <person name="Vulcano F."/>
            <person name="Vaziourakis K.-M."/>
            <person name="Stokke R."/>
            <person name="Steen I.H."/>
            <person name="Teske A."/>
            <person name="Boetius A."/>
            <person name="Liebeke M."/>
            <person name="Amann R."/>
            <person name="Knittel K."/>
        </authorList>
    </citation>
    <scope>NUCLEOTIDE SEQUENCE</scope>
    <source>
        <strain evidence="3">Gfbio:e3339647-f889-4370-9287-4fb5cb688e4c:AG394J04_GoMArc1</strain>
    </source>
</reference>
<proteinExistence type="predicted"/>
<dbReference type="SUPFAM" id="SSF49384">
    <property type="entry name" value="Carbohydrate-binding domain"/>
    <property type="match status" value="1"/>
</dbReference>
<evidence type="ECO:0000256" key="1">
    <source>
        <dbReference type="SAM" id="Phobius"/>
    </source>
</evidence>
<evidence type="ECO:0000259" key="2">
    <source>
        <dbReference type="SMART" id="SM00635"/>
    </source>
</evidence>
<dbReference type="InterPro" id="IPR003343">
    <property type="entry name" value="Big_2"/>
</dbReference>
<dbReference type="EMBL" id="CAJHIP010000035">
    <property type="protein sequence ID" value="CAD6493901.1"/>
    <property type="molecule type" value="Genomic_DNA"/>
</dbReference>
<evidence type="ECO:0000313" key="3">
    <source>
        <dbReference type="EMBL" id="CAD6493901.1"/>
    </source>
</evidence>
<feature type="domain" description="BIG2" evidence="2">
    <location>
        <begin position="275"/>
        <end position="355"/>
    </location>
</feature>
<dbReference type="Proteomes" id="UP000603056">
    <property type="component" value="Unassembled WGS sequence"/>
</dbReference>
<protein>
    <submittedName>
        <fullName evidence="3">Bacterial Ig-like domain (Group 2)</fullName>
    </submittedName>
</protein>
<feature type="transmembrane region" description="Helical" evidence="1">
    <location>
        <begin position="7"/>
        <end position="28"/>
    </location>
</feature>
<dbReference type="Gene3D" id="2.60.40.680">
    <property type="match status" value="1"/>
</dbReference>
<dbReference type="GO" id="GO:0030246">
    <property type="term" value="F:carbohydrate binding"/>
    <property type="evidence" value="ECO:0007669"/>
    <property type="project" value="InterPro"/>
</dbReference>
<dbReference type="AlphaFoldDB" id="A0A811TC30"/>
<comment type="caution">
    <text evidence="3">The sequence shown here is derived from an EMBL/GenBank/DDBJ whole genome shotgun (WGS) entry which is preliminary data.</text>
</comment>
<sequence>MKEKGAFDWVFLAVISIVLIVSITPFGASQEQTEVVIPSVSVEQGANTIVPVMIKNATDAVSGTSIKLWFNPAVVNVTEITQGDFPGSFTPNTFFTANGWVKVVVDVGANPSLTGDNITVAYFTLEAVGNAGTSSYLNLEVQSLLNDSFAAIPFTPINGTFTVSTGPPAPTLVTYTITNTPITLPQTTSIDVRFSERVSAIIKIEDASGNLVNELYSSPDVTNPLPQIWDGTYESNGTQVPGGVYTVNVTGTNTTTGLSVTDTTKTIIVIPPPPVLTSIEVSPQTATLNITETQQFTTTAKDQYGNTMPGIIFTWSSSNTATGVINQNGLFTANAPGTTTVKAANGSINGTASVVVIFKADYTLFLATGWNFVSIPKKLAAGNNTVEDVFGDVNRSSHSIFLYNTSTAEWNVMNLTDEVKPLDGIWIYSAESKVIPITFDNDPLRTPPTKMLYNGWNAIGLSDTIPTSANDALSPVEDKWTFLIGFDAINQQYQTTIINNNHDGDERDEGNPMNSGIGYWVYMKEDGELAGLSV</sequence>
<name>A0A811TC30_9EURY</name>
<keyword evidence="1" id="KW-0812">Transmembrane</keyword>
<evidence type="ECO:0000313" key="4">
    <source>
        <dbReference type="Proteomes" id="UP000603056"/>
    </source>
</evidence>
<dbReference type="Gene3D" id="2.60.40.1080">
    <property type="match status" value="1"/>
</dbReference>
<dbReference type="SMART" id="SM00635">
    <property type="entry name" value="BID_2"/>
    <property type="match status" value="1"/>
</dbReference>
<dbReference type="Gene3D" id="2.60.40.4070">
    <property type="match status" value="1"/>
</dbReference>
<gene>
    <name evidence="3" type="ORF">FFODKBPE_00589</name>
</gene>
<accession>A0A811TC30</accession>
<dbReference type="Pfam" id="PF02368">
    <property type="entry name" value="Big_2"/>
    <property type="match status" value="1"/>
</dbReference>
<keyword evidence="1" id="KW-0472">Membrane</keyword>